<dbReference type="AlphaFoldDB" id="A0ABD7V1A1"/>
<evidence type="ECO:0008006" key="4">
    <source>
        <dbReference type="Google" id="ProtNLM"/>
    </source>
</evidence>
<dbReference type="EMBL" id="CAACYD010000006">
    <property type="protein sequence ID" value="VFA88117.1"/>
    <property type="molecule type" value="Genomic_DNA"/>
</dbReference>
<proteinExistence type="predicted"/>
<accession>A0ABD7V1A1</accession>
<name>A0ABD7V1A1_9ACTN</name>
<feature type="transmembrane region" description="Helical" evidence="1">
    <location>
        <begin position="56"/>
        <end position="86"/>
    </location>
</feature>
<protein>
    <recommendedName>
        <fullName evidence="4">DUF4157 domain-containing protein</fullName>
    </recommendedName>
</protein>
<evidence type="ECO:0000256" key="1">
    <source>
        <dbReference type="SAM" id="Phobius"/>
    </source>
</evidence>
<keyword evidence="1" id="KW-0472">Membrane</keyword>
<keyword evidence="1" id="KW-0812">Transmembrane</keyword>
<gene>
    <name evidence="2" type="ORF">NCTC8139_01659</name>
</gene>
<dbReference type="Proteomes" id="UP000360750">
    <property type="component" value="Unassembled WGS sequence"/>
</dbReference>
<evidence type="ECO:0000313" key="3">
    <source>
        <dbReference type="Proteomes" id="UP000360750"/>
    </source>
</evidence>
<keyword evidence="1" id="KW-1133">Transmembrane helix</keyword>
<comment type="caution">
    <text evidence="2">The sequence shown here is derived from an EMBL/GenBank/DDBJ whole genome shotgun (WGS) entry which is preliminary data.</text>
</comment>
<feature type="transmembrane region" description="Helical" evidence="1">
    <location>
        <begin position="17"/>
        <end position="36"/>
    </location>
</feature>
<sequence length="265" mass="27653">MLLLGSRILVGVIRRRVLIGLGKTYGLFLGVVLTAARRLGASRLPAGPAPTLGVLVASHVALVGIWLGPVGPAVVAAAGIGAAALARSRLRHRPLSGAERRLAERVFGPADWFDDVVLTDLPGRGGRAFVVPGADGRTYVNLGARIDATLEPGGSAYPAPGQLLVHELVHAWQVAHARSAASYLGDAMAVQVRGELGEDVYRLRETDDAHHPWADLDMERQATIVDRWFGGQYSPAGLPCDPDSPYAALTAQVRAGGTADAGGSG</sequence>
<evidence type="ECO:0000313" key="2">
    <source>
        <dbReference type="EMBL" id="VFA88117.1"/>
    </source>
</evidence>
<reference evidence="2 3" key="1">
    <citation type="submission" date="2019-02" db="EMBL/GenBank/DDBJ databases">
        <authorList>
            <consortium name="Pathogen Informatics"/>
        </authorList>
    </citation>
    <scope>NUCLEOTIDE SEQUENCE [LARGE SCALE GENOMIC DNA]</scope>
    <source>
        <strain evidence="2 3">3012STDY6756503</strain>
    </source>
</reference>
<organism evidence="2 3">
    <name type="scientific">Gordonia paraffinivorans</name>
    <dbReference type="NCBI Taxonomy" id="175628"/>
    <lineage>
        <taxon>Bacteria</taxon>
        <taxon>Bacillati</taxon>
        <taxon>Actinomycetota</taxon>
        <taxon>Actinomycetes</taxon>
        <taxon>Mycobacteriales</taxon>
        <taxon>Gordoniaceae</taxon>
        <taxon>Gordonia</taxon>
    </lineage>
</organism>